<sequence length="315" mass="33670">MVSPERRARDPGLFVKMGDSSADWDKQASSAESKNSSSSFDMEEEMAFGEPGEMVFGEDLEETSSSARYWRKMDIAEELKVERLRKRYQGMHNATGSAQGTAEAAHRDVFTSSASGFFTPPCSLTWSEVTPDPLSQTSSVSSALITVGPSRDGLMVVPNGESLRRSSNEIDLLGGSALLLSRMSSSSLASSTPAPAPATSTAAPSRMAGLASAASRTRPCPLVERSSSGTGRPSGLFWKAREFRSDHSTQVPRQKNALHVFGWSESAGSLTGSLRPNPAQHSDAFAFCECDAEAPWAFNAQMSISRVGRAIGLKS</sequence>
<evidence type="ECO:0000313" key="3">
    <source>
        <dbReference type="Proteomes" id="UP000324585"/>
    </source>
</evidence>
<reference evidence="3" key="1">
    <citation type="journal article" date="2019" name="Nat. Commun.">
        <title>Expansion of phycobilisome linker gene families in mesophilic red algae.</title>
        <authorList>
            <person name="Lee J."/>
            <person name="Kim D."/>
            <person name="Bhattacharya D."/>
            <person name="Yoon H.S."/>
        </authorList>
    </citation>
    <scope>NUCLEOTIDE SEQUENCE [LARGE SCALE GENOMIC DNA]</scope>
    <source>
        <strain evidence="3">CCMP 1328</strain>
    </source>
</reference>
<keyword evidence="3" id="KW-1185">Reference proteome</keyword>
<name>A0A5J4YQU8_PORPP</name>
<dbReference type="EMBL" id="VRMN01000007">
    <property type="protein sequence ID" value="KAA8493162.1"/>
    <property type="molecule type" value="Genomic_DNA"/>
</dbReference>
<organism evidence="2 3">
    <name type="scientific">Porphyridium purpureum</name>
    <name type="common">Red alga</name>
    <name type="synonym">Porphyridium cruentum</name>
    <dbReference type="NCBI Taxonomy" id="35688"/>
    <lineage>
        <taxon>Eukaryota</taxon>
        <taxon>Rhodophyta</taxon>
        <taxon>Bangiophyceae</taxon>
        <taxon>Porphyridiales</taxon>
        <taxon>Porphyridiaceae</taxon>
        <taxon>Porphyridium</taxon>
    </lineage>
</organism>
<feature type="compositionally biased region" description="Low complexity" evidence="1">
    <location>
        <begin position="29"/>
        <end position="39"/>
    </location>
</feature>
<gene>
    <name evidence="2" type="ORF">FVE85_8607</name>
</gene>
<dbReference type="Proteomes" id="UP000324585">
    <property type="component" value="Unassembled WGS sequence"/>
</dbReference>
<evidence type="ECO:0000256" key="1">
    <source>
        <dbReference type="SAM" id="MobiDB-lite"/>
    </source>
</evidence>
<feature type="compositionally biased region" description="Basic and acidic residues" evidence="1">
    <location>
        <begin position="1"/>
        <end position="10"/>
    </location>
</feature>
<feature type="region of interest" description="Disordered" evidence="1">
    <location>
        <begin position="188"/>
        <end position="231"/>
    </location>
</feature>
<dbReference type="AlphaFoldDB" id="A0A5J4YQU8"/>
<evidence type="ECO:0000313" key="2">
    <source>
        <dbReference type="EMBL" id="KAA8493162.1"/>
    </source>
</evidence>
<accession>A0A5J4YQU8</accession>
<feature type="region of interest" description="Disordered" evidence="1">
    <location>
        <begin position="1"/>
        <end position="56"/>
    </location>
</feature>
<comment type="caution">
    <text evidence="2">The sequence shown here is derived from an EMBL/GenBank/DDBJ whole genome shotgun (WGS) entry which is preliminary data.</text>
</comment>
<feature type="compositionally biased region" description="Low complexity" evidence="1">
    <location>
        <begin position="188"/>
        <end position="208"/>
    </location>
</feature>
<proteinExistence type="predicted"/>
<protein>
    <submittedName>
        <fullName evidence="2">Uncharacterized protein</fullName>
    </submittedName>
</protein>